<gene>
    <name evidence="2" type="ORF">ACFPZP_08085</name>
</gene>
<evidence type="ECO:0000313" key="2">
    <source>
        <dbReference type="EMBL" id="MFC6121021.1"/>
    </source>
</evidence>
<dbReference type="Pfam" id="PF14206">
    <property type="entry name" value="Cys_rich_CPCC"/>
    <property type="match status" value="1"/>
</dbReference>
<sequence>MKENKHSPCLCCGKRTLEERGNYEICAVCGWEDDPVQSADPDFAGGANSLSLHACRLAWAAVQRNKPTQSE</sequence>
<evidence type="ECO:0000259" key="1">
    <source>
        <dbReference type="Pfam" id="PF14206"/>
    </source>
</evidence>
<name>A0ABW1PXA7_9ENTR</name>
<evidence type="ECO:0000313" key="3">
    <source>
        <dbReference type="Proteomes" id="UP001596169"/>
    </source>
</evidence>
<organism evidence="2 3">
    <name type="scientific">Citrobacter bitternis</name>
    <dbReference type="NCBI Taxonomy" id="1585982"/>
    <lineage>
        <taxon>Bacteria</taxon>
        <taxon>Pseudomonadati</taxon>
        <taxon>Pseudomonadota</taxon>
        <taxon>Gammaproteobacteria</taxon>
        <taxon>Enterobacterales</taxon>
        <taxon>Enterobacteriaceae</taxon>
        <taxon>Citrobacter</taxon>
    </lineage>
</organism>
<proteinExistence type="predicted"/>
<dbReference type="EMBL" id="JBHSRG010000004">
    <property type="protein sequence ID" value="MFC6121021.1"/>
    <property type="molecule type" value="Genomic_DNA"/>
</dbReference>
<dbReference type="Proteomes" id="UP001596169">
    <property type="component" value="Unassembled WGS sequence"/>
</dbReference>
<dbReference type="InterPro" id="IPR025983">
    <property type="entry name" value="Cys_rich_CPCC"/>
</dbReference>
<accession>A0ABW1PXA7</accession>
<protein>
    <submittedName>
        <fullName evidence="2">CPCC family cysteine-rich protein</fullName>
    </submittedName>
</protein>
<dbReference type="RefSeq" id="WP_108701470.1">
    <property type="nucleotide sequence ID" value="NZ_JBHSRG010000004.1"/>
</dbReference>
<reference evidence="3" key="1">
    <citation type="journal article" date="2019" name="Int. J. Syst. Evol. Microbiol.">
        <title>The Global Catalogue of Microorganisms (GCM) 10K type strain sequencing project: providing services to taxonomists for standard genome sequencing and annotation.</title>
        <authorList>
            <consortium name="The Broad Institute Genomics Platform"/>
            <consortium name="The Broad Institute Genome Sequencing Center for Infectious Disease"/>
            <person name="Wu L."/>
            <person name="Ma J."/>
        </authorList>
    </citation>
    <scope>NUCLEOTIDE SEQUENCE [LARGE SCALE GENOMIC DNA]</scope>
    <source>
        <strain evidence="3">JCM30009</strain>
    </source>
</reference>
<feature type="domain" description="Cysteine-rich CPCC" evidence="1">
    <location>
        <begin position="8"/>
        <end position="59"/>
    </location>
</feature>
<keyword evidence="3" id="KW-1185">Reference proteome</keyword>
<comment type="caution">
    <text evidence="2">The sequence shown here is derived from an EMBL/GenBank/DDBJ whole genome shotgun (WGS) entry which is preliminary data.</text>
</comment>